<dbReference type="OrthoDB" id="3402382at2"/>
<dbReference type="AlphaFoldDB" id="A0A1H1UEG1"/>
<name>A0A1H1UEG1_9ACTN</name>
<feature type="transmembrane region" description="Helical" evidence="1">
    <location>
        <begin position="231"/>
        <end position="250"/>
    </location>
</feature>
<evidence type="ECO:0000313" key="2">
    <source>
        <dbReference type="EMBL" id="SDS70586.1"/>
    </source>
</evidence>
<protein>
    <recommendedName>
        <fullName evidence="4">ABC-type transport system involved in multi-copper enzyme maturation, permease component</fullName>
    </recommendedName>
</protein>
<evidence type="ECO:0000256" key="1">
    <source>
        <dbReference type="SAM" id="Phobius"/>
    </source>
</evidence>
<keyword evidence="1" id="KW-0472">Membrane</keyword>
<sequence length="440" mass="46428">MSRVLFIELRRSAAIGTAVILAVTGTLLIYFLEAVYFADGWMQLAMTMRLYLGLLLPLALAAGAWQARREQRSAVAELFATTPRPRAQRIMPVILAMTIAVVAGYLTMGLAGALWIAGTARYLPGTVFAVVGVGLLAQVTAVWLGSAVGRLLPSPVTAPLLGVAGLAALLLIPGATSPNGWMALLLSPIFDMNMPQPYETVPGVASAAQALWLAGLAGTAMLLLISADWRLRVAALLPVALGFAVGVMVMPHTDRVVTAVDTRAQELVCTADEPRVCLSRVHAGLLPEVTGPAREALTLLATVPGAPNRVHEDTSTYSPDVFPPREADVVLLDITVGQDAHLEDREDLAANVLIKAFRNPWSCENTSAGEDAMAAAFWLLDREPALHGEDDQGFAEDATARWRALVKLPADEAAARVAALRTAATNCAAADGILLGGARP</sequence>
<feature type="transmembrane region" description="Helical" evidence="1">
    <location>
        <begin position="44"/>
        <end position="65"/>
    </location>
</feature>
<keyword evidence="3" id="KW-1185">Reference proteome</keyword>
<proteinExistence type="predicted"/>
<feature type="transmembrane region" description="Helical" evidence="1">
    <location>
        <begin position="93"/>
        <end position="116"/>
    </location>
</feature>
<keyword evidence="1" id="KW-0812">Transmembrane</keyword>
<organism evidence="2 3">
    <name type="scientific">Actinoplanes derwentensis</name>
    <dbReference type="NCBI Taxonomy" id="113562"/>
    <lineage>
        <taxon>Bacteria</taxon>
        <taxon>Bacillati</taxon>
        <taxon>Actinomycetota</taxon>
        <taxon>Actinomycetes</taxon>
        <taxon>Micromonosporales</taxon>
        <taxon>Micromonosporaceae</taxon>
        <taxon>Actinoplanes</taxon>
    </lineage>
</organism>
<keyword evidence="1" id="KW-1133">Transmembrane helix</keyword>
<dbReference type="EMBL" id="LT629758">
    <property type="protein sequence ID" value="SDS70586.1"/>
    <property type="molecule type" value="Genomic_DNA"/>
</dbReference>
<gene>
    <name evidence="2" type="ORF">SAMN04489716_1409</name>
</gene>
<feature type="transmembrane region" description="Helical" evidence="1">
    <location>
        <begin position="204"/>
        <end position="224"/>
    </location>
</feature>
<dbReference type="RefSeq" id="WP_092542684.1">
    <property type="nucleotide sequence ID" value="NZ_BOMJ01000021.1"/>
</dbReference>
<feature type="transmembrane region" description="Helical" evidence="1">
    <location>
        <begin position="12"/>
        <end position="32"/>
    </location>
</feature>
<accession>A0A1H1UEG1</accession>
<dbReference type="Proteomes" id="UP000198688">
    <property type="component" value="Chromosome I"/>
</dbReference>
<evidence type="ECO:0000313" key="3">
    <source>
        <dbReference type="Proteomes" id="UP000198688"/>
    </source>
</evidence>
<dbReference type="STRING" id="113562.SAMN04489716_1409"/>
<reference evidence="2 3" key="1">
    <citation type="submission" date="2016-10" db="EMBL/GenBank/DDBJ databases">
        <authorList>
            <person name="de Groot N.N."/>
        </authorList>
    </citation>
    <scope>NUCLEOTIDE SEQUENCE [LARGE SCALE GENOMIC DNA]</scope>
    <source>
        <strain evidence="2 3">DSM 43941</strain>
    </source>
</reference>
<evidence type="ECO:0008006" key="4">
    <source>
        <dbReference type="Google" id="ProtNLM"/>
    </source>
</evidence>
<feature type="transmembrane region" description="Helical" evidence="1">
    <location>
        <begin position="156"/>
        <end position="176"/>
    </location>
</feature>
<feature type="transmembrane region" description="Helical" evidence="1">
    <location>
        <begin position="122"/>
        <end position="144"/>
    </location>
</feature>